<dbReference type="Proteomes" id="UP000515511">
    <property type="component" value="Chromosome"/>
</dbReference>
<accession>A0A7G6YG45</accession>
<dbReference type="PROSITE" id="PS51352">
    <property type="entry name" value="THIOREDOXIN_2"/>
    <property type="match status" value="1"/>
</dbReference>
<gene>
    <name evidence="2" type="ORF">F1C12_00900</name>
</gene>
<organism evidence="2 3">
    <name type="scientific">Leifsonia shinshuensis</name>
    <dbReference type="NCBI Taxonomy" id="150026"/>
    <lineage>
        <taxon>Bacteria</taxon>
        <taxon>Bacillati</taxon>
        <taxon>Actinomycetota</taxon>
        <taxon>Actinomycetes</taxon>
        <taxon>Micrococcales</taxon>
        <taxon>Microbacteriaceae</taxon>
        <taxon>Leifsonia</taxon>
    </lineage>
</organism>
<evidence type="ECO:0000259" key="1">
    <source>
        <dbReference type="PROSITE" id="PS51352"/>
    </source>
</evidence>
<dbReference type="EMBL" id="CP043641">
    <property type="protein sequence ID" value="QNE37460.1"/>
    <property type="molecule type" value="Genomic_DNA"/>
</dbReference>
<sequence>MSVPAALLVLLALVAVATAAGVVWRARAGRVRHARADRVTAHEVGAAVLGARATLVQFSTAFCAQCPSTARVLHGVAGEHDGVEHLDVDLTERPELARRFGVLQTPTTLLLDARGTVRGRIAGAARPGDVRTALDRILTE</sequence>
<proteinExistence type="predicted"/>
<name>A0A7G6YG45_9MICO</name>
<evidence type="ECO:0000313" key="3">
    <source>
        <dbReference type="Proteomes" id="UP000515511"/>
    </source>
</evidence>
<dbReference type="Pfam" id="PF00085">
    <property type="entry name" value="Thioredoxin"/>
    <property type="match status" value="1"/>
</dbReference>
<dbReference type="AlphaFoldDB" id="A0A7G6YG45"/>
<dbReference type="InterPro" id="IPR013766">
    <property type="entry name" value="Thioredoxin_domain"/>
</dbReference>
<protein>
    <submittedName>
        <fullName evidence="2">Thioredoxin family protein</fullName>
    </submittedName>
</protein>
<feature type="domain" description="Thioredoxin" evidence="1">
    <location>
        <begin position="11"/>
        <end position="139"/>
    </location>
</feature>
<evidence type="ECO:0000313" key="2">
    <source>
        <dbReference type="EMBL" id="QNE37460.1"/>
    </source>
</evidence>
<dbReference type="Gene3D" id="3.40.30.10">
    <property type="entry name" value="Glutaredoxin"/>
    <property type="match status" value="1"/>
</dbReference>
<dbReference type="CDD" id="cd02947">
    <property type="entry name" value="TRX_family"/>
    <property type="match status" value="1"/>
</dbReference>
<dbReference type="KEGG" id="lse:F1C12_00900"/>
<dbReference type="SUPFAM" id="SSF52833">
    <property type="entry name" value="Thioredoxin-like"/>
    <property type="match status" value="1"/>
</dbReference>
<reference evidence="3" key="1">
    <citation type="submission" date="2019-09" db="EMBL/GenBank/DDBJ databases">
        <title>Antimicrobial potential of Antarctic Bacteria.</title>
        <authorList>
            <person name="Benaud N."/>
            <person name="Edwards R.J."/>
            <person name="Ferrari B.C."/>
        </authorList>
    </citation>
    <scope>NUCLEOTIDE SEQUENCE [LARGE SCALE GENOMIC DNA]</scope>
    <source>
        <strain evidence="3">INR9</strain>
    </source>
</reference>
<dbReference type="InterPro" id="IPR036249">
    <property type="entry name" value="Thioredoxin-like_sf"/>
</dbReference>